<gene>
    <name evidence="1" type="ORF">OKIOD_LOCUS1184</name>
</gene>
<protein>
    <submittedName>
        <fullName evidence="1">Oidioi.mRNA.OKI2018_I69.PAR.g9626.t1.cds</fullName>
    </submittedName>
</protein>
<name>A0ABN7RLG6_OIKDI</name>
<dbReference type="Proteomes" id="UP001158576">
    <property type="component" value="Chromosome PAR"/>
</dbReference>
<reference evidence="1 2" key="1">
    <citation type="submission" date="2021-04" db="EMBL/GenBank/DDBJ databases">
        <authorList>
            <person name="Bliznina A."/>
        </authorList>
    </citation>
    <scope>NUCLEOTIDE SEQUENCE [LARGE SCALE GENOMIC DNA]</scope>
</reference>
<accession>A0ABN7RLG6</accession>
<sequence length="177" mass="20349">MKIKYKIKPEIAREYFQPDEDVPLFILPINDTNKFFIEFFTEADLAEFYMIMSDIALDKGKEGRQKFKPKKSAEHTEDIIFYYKNLSYYRKALLEDKEREGGESDITDGRGLLGIEEVIAAQNILSRVIAANQNRRLDSAVAETESETESLDSDIAETESVLTVDTIESRSADRFQI</sequence>
<keyword evidence="2" id="KW-1185">Reference proteome</keyword>
<evidence type="ECO:0000313" key="2">
    <source>
        <dbReference type="Proteomes" id="UP001158576"/>
    </source>
</evidence>
<evidence type="ECO:0000313" key="1">
    <source>
        <dbReference type="EMBL" id="CAG5080517.1"/>
    </source>
</evidence>
<dbReference type="EMBL" id="OU015568">
    <property type="protein sequence ID" value="CAG5080517.1"/>
    <property type="molecule type" value="Genomic_DNA"/>
</dbReference>
<proteinExistence type="predicted"/>
<organism evidence="1 2">
    <name type="scientific">Oikopleura dioica</name>
    <name type="common">Tunicate</name>
    <dbReference type="NCBI Taxonomy" id="34765"/>
    <lineage>
        <taxon>Eukaryota</taxon>
        <taxon>Metazoa</taxon>
        <taxon>Chordata</taxon>
        <taxon>Tunicata</taxon>
        <taxon>Appendicularia</taxon>
        <taxon>Copelata</taxon>
        <taxon>Oikopleuridae</taxon>
        <taxon>Oikopleura</taxon>
    </lineage>
</organism>